<organism evidence="1 2">
    <name type="scientific">Marinobacter xestospongiae</name>
    <dbReference type="NCBI Taxonomy" id="994319"/>
    <lineage>
        <taxon>Bacteria</taxon>
        <taxon>Pseudomonadati</taxon>
        <taxon>Pseudomonadota</taxon>
        <taxon>Gammaproteobacteria</taxon>
        <taxon>Pseudomonadales</taxon>
        <taxon>Marinobacteraceae</taxon>
        <taxon>Marinobacter</taxon>
    </lineage>
</organism>
<dbReference type="CDD" id="cd17493">
    <property type="entry name" value="toxin_TenpN"/>
    <property type="match status" value="1"/>
</dbReference>
<dbReference type="EMBL" id="JAWIIJ010000033">
    <property type="protein sequence ID" value="MDV2081229.1"/>
    <property type="molecule type" value="Genomic_DNA"/>
</dbReference>
<sequence length="167" mass="19823">MAKIKLHQLTQDFYDEHSHLTEIADKNSNGNLEDKGRGYGVLMIEIKGYQFAIPLRSKMKHKENFPTKIYTQHNKKYRKGLDYTKAIIITDPRFVSHRSFKIPQDEFLKIVNSENRIIQSFEKYVNRYVQAYNTGDENILRKYQFSTLQNYHTELECVSNYSEQQTS</sequence>
<gene>
    <name evidence="1" type="ORF">RYS15_21280</name>
</gene>
<protein>
    <recommendedName>
        <fullName evidence="3">Protein AbiQ</fullName>
    </recommendedName>
</protein>
<keyword evidence="2" id="KW-1185">Reference proteome</keyword>
<dbReference type="NCBIfam" id="NF047358">
    <property type="entry name" value="TenpIN"/>
    <property type="match status" value="1"/>
</dbReference>
<accession>A0ABU3W3W4</accession>
<evidence type="ECO:0008006" key="3">
    <source>
        <dbReference type="Google" id="ProtNLM"/>
    </source>
</evidence>
<evidence type="ECO:0000313" key="1">
    <source>
        <dbReference type="EMBL" id="MDV2081229.1"/>
    </source>
</evidence>
<name>A0ABU3W3W4_9GAMM</name>
<dbReference type="InterPro" id="IPR049929">
    <property type="entry name" value="TenpN-like"/>
</dbReference>
<reference evidence="1 2" key="1">
    <citation type="submission" date="2023-10" db="EMBL/GenBank/DDBJ databases">
        <title>Characteristics and mechanism of a salt-tolerant marine origin heterotrophic nitrifying- aerobic denitrifying bacteria Marinobacter xestospongiae HN1.</title>
        <authorList>
            <person name="Qi R."/>
        </authorList>
    </citation>
    <scope>NUCLEOTIDE SEQUENCE [LARGE SCALE GENOMIC DNA]</scope>
    <source>
        <strain evidence="1 2">HN1</strain>
    </source>
</reference>
<proteinExistence type="predicted"/>
<dbReference type="Proteomes" id="UP001269819">
    <property type="component" value="Unassembled WGS sequence"/>
</dbReference>
<evidence type="ECO:0000313" key="2">
    <source>
        <dbReference type="Proteomes" id="UP001269819"/>
    </source>
</evidence>
<comment type="caution">
    <text evidence="1">The sequence shown here is derived from an EMBL/GenBank/DDBJ whole genome shotgun (WGS) entry which is preliminary data.</text>
</comment>